<dbReference type="EMBL" id="PQXO01000697">
    <property type="protein sequence ID" value="TGO83134.1"/>
    <property type="molecule type" value="Genomic_DNA"/>
</dbReference>
<name>A0A4Z1KHV5_9HELO</name>
<organism evidence="2 3">
    <name type="scientific">Botrytis porri</name>
    <dbReference type="NCBI Taxonomy" id="87229"/>
    <lineage>
        <taxon>Eukaryota</taxon>
        <taxon>Fungi</taxon>
        <taxon>Dikarya</taxon>
        <taxon>Ascomycota</taxon>
        <taxon>Pezizomycotina</taxon>
        <taxon>Leotiomycetes</taxon>
        <taxon>Helotiales</taxon>
        <taxon>Sclerotiniaceae</taxon>
        <taxon>Botrytis</taxon>
    </lineage>
</organism>
<sequence length="166" mass="19730">MVIPRGVRRVVVHFLVYDPVLKERGENLKALWDVLREEKDGKEKEGKEGPKKLKKKASKILNSQEKRRDFPMDRRSMGRFGGADMSLDASVNMDMNGKTRMNQRENFDGMEIEIMEKRHELGMDVQREEDREGEYVVMRRVVKLPRRVWCGRNCKDQFEQLFIRRT</sequence>
<comment type="caution">
    <text evidence="2">The sequence shown here is derived from an EMBL/GenBank/DDBJ whole genome shotgun (WGS) entry which is preliminary data.</text>
</comment>
<reference evidence="2 3" key="1">
    <citation type="submission" date="2017-12" db="EMBL/GenBank/DDBJ databases">
        <title>Comparative genomics of Botrytis spp.</title>
        <authorList>
            <person name="Valero-Jimenez C.A."/>
            <person name="Tapia P."/>
            <person name="Veloso J."/>
            <person name="Silva-Moreno E."/>
            <person name="Staats M."/>
            <person name="Valdes J.H."/>
            <person name="Van Kan J.A.L."/>
        </authorList>
    </citation>
    <scope>NUCLEOTIDE SEQUENCE [LARGE SCALE GENOMIC DNA]</scope>
    <source>
        <strain evidence="2 3">MUCL3349</strain>
    </source>
</reference>
<evidence type="ECO:0000313" key="2">
    <source>
        <dbReference type="EMBL" id="TGO83134.1"/>
    </source>
</evidence>
<feature type="region of interest" description="Disordered" evidence="1">
    <location>
        <begin position="39"/>
        <end position="84"/>
    </location>
</feature>
<accession>A0A4Z1KHV5</accession>
<evidence type="ECO:0000256" key="1">
    <source>
        <dbReference type="SAM" id="MobiDB-lite"/>
    </source>
</evidence>
<protein>
    <submittedName>
        <fullName evidence="2">Uncharacterized protein</fullName>
    </submittedName>
</protein>
<dbReference type="Proteomes" id="UP000297280">
    <property type="component" value="Unassembled WGS sequence"/>
</dbReference>
<dbReference type="AlphaFoldDB" id="A0A4Z1KHV5"/>
<gene>
    <name evidence="2" type="ORF">BPOR_0698g00070</name>
</gene>
<proteinExistence type="predicted"/>
<feature type="compositionally biased region" description="Basic and acidic residues" evidence="1">
    <location>
        <begin position="64"/>
        <end position="76"/>
    </location>
</feature>
<feature type="compositionally biased region" description="Basic and acidic residues" evidence="1">
    <location>
        <begin position="39"/>
        <end position="51"/>
    </location>
</feature>
<keyword evidence="3" id="KW-1185">Reference proteome</keyword>
<evidence type="ECO:0000313" key="3">
    <source>
        <dbReference type="Proteomes" id="UP000297280"/>
    </source>
</evidence>